<dbReference type="Pfam" id="PF00941">
    <property type="entry name" value="FAD_binding_5"/>
    <property type="match status" value="1"/>
</dbReference>
<evidence type="ECO:0000256" key="10">
    <source>
        <dbReference type="ARBA" id="ARBA00023014"/>
    </source>
</evidence>
<dbReference type="InterPro" id="IPR036856">
    <property type="entry name" value="Ald_Oxase/Xan_DH_a/b_sf"/>
</dbReference>
<dbReference type="InterPro" id="IPR046867">
    <property type="entry name" value="AldOxase/xan_DH_MoCoBD2"/>
</dbReference>
<feature type="binding site" evidence="13">
    <location>
        <position position="236"/>
    </location>
    <ligand>
        <name>[2Fe-2S] cluster</name>
        <dbReference type="ChEBI" id="CHEBI:190135"/>
        <label>1</label>
    </ligand>
</feature>
<keyword evidence="5 13" id="KW-0001">2Fe-2S</keyword>
<feature type="binding site" evidence="13">
    <location>
        <position position="292"/>
    </location>
    <ligand>
        <name>[2Fe-2S] cluster</name>
        <dbReference type="ChEBI" id="CHEBI:190135"/>
        <label>2</label>
    </ligand>
</feature>
<feature type="binding site" evidence="13">
    <location>
        <position position="1040"/>
    </location>
    <ligand>
        <name>Mo-molybdopterin</name>
        <dbReference type="ChEBI" id="CHEBI:71302"/>
    </ligand>
    <ligandPart>
        <name>Mo</name>
        <dbReference type="ChEBI" id="CHEBI:28685"/>
    </ligandPart>
</feature>
<dbReference type="InterPro" id="IPR002888">
    <property type="entry name" value="2Fe-2S-bd"/>
</dbReference>
<evidence type="ECO:0000256" key="2">
    <source>
        <dbReference type="ARBA" id="ARBA00006849"/>
    </source>
</evidence>
<dbReference type="EMBL" id="CAUJNA010003692">
    <property type="protein sequence ID" value="CAJ1407816.1"/>
    <property type="molecule type" value="Genomic_DNA"/>
</dbReference>
<feature type="active site" description="Proton acceptor" evidence="11">
    <location>
        <position position="1367"/>
    </location>
</feature>
<feature type="binding site" evidence="13">
    <location>
        <position position="901"/>
    </location>
    <ligand>
        <name>Mo-molybdopterin</name>
        <dbReference type="ChEBI" id="CHEBI:71302"/>
    </ligand>
    <ligandPart>
        <name>Mo</name>
        <dbReference type="ChEBI" id="CHEBI:28685"/>
    </ligandPart>
</feature>
<feature type="binding site" evidence="13">
    <location>
        <position position="253"/>
    </location>
    <ligand>
        <name>[2Fe-2S] cluster</name>
        <dbReference type="ChEBI" id="CHEBI:190135"/>
        <label>1</label>
    </ligand>
</feature>
<dbReference type="InterPro" id="IPR037165">
    <property type="entry name" value="AldOxase/xan_DH_Mopterin-bd_sf"/>
</dbReference>
<dbReference type="InterPro" id="IPR036884">
    <property type="entry name" value="2Fe-2S-bd_dom_sf"/>
</dbReference>
<keyword evidence="4" id="KW-0285">Flavoprotein</keyword>
<dbReference type="InterPro" id="IPR036010">
    <property type="entry name" value="2Fe-2S_ferredoxin-like_sf"/>
</dbReference>
<evidence type="ECO:0000256" key="1">
    <source>
        <dbReference type="ARBA" id="ARBA00001974"/>
    </source>
</evidence>
<proteinExistence type="inferred from homology"/>
<protein>
    <recommendedName>
        <fullName evidence="18">FAD-binding PCMH-type domain-containing protein</fullName>
    </recommendedName>
</protein>
<evidence type="ECO:0000259" key="15">
    <source>
        <dbReference type="PROSITE" id="PS51387"/>
    </source>
</evidence>
<dbReference type="InterPro" id="IPR008274">
    <property type="entry name" value="AldOxase/xan_DH_MoCoBD1"/>
</dbReference>
<dbReference type="Gene3D" id="1.10.150.120">
    <property type="entry name" value="[2Fe-2S]-binding domain"/>
    <property type="match status" value="1"/>
</dbReference>
<dbReference type="GO" id="GO:0071949">
    <property type="term" value="F:FAD binding"/>
    <property type="evidence" value="ECO:0007669"/>
    <property type="project" value="InterPro"/>
</dbReference>
<evidence type="ECO:0000256" key="11">
    <source>
        <dbReference type="PIRSR" id="PIRSR000127-1"/>
    </source>
</evidence>
<feature type="binding site" evidence="12">
    <location>
        <position position="558"/>
    </location>
    <ligand>
        <name>FAD</name>
        <dbReference type="ChEBI" id="CHEBI:57692"/>
    </ligand>
</feature>
<dbReference type="Pfam" id="PF01315">
    <property type="entry name" value="Ald_Xan_dh_C"/>
    <property type="match status" value="1"/>
</dbReference>
<dbReference type="GO" id="GO:0016491">
    <property type="term" value="F:oxidoreductase activity"/>
    <property type="evidence" value="ECO:0007669"/>
    <property type="project" value="UniProtKB-KW"/>
</dbReference>
<keyword evidence="17" id="KW-1185">Reference proteome</keyword>
<dbReference type="PROSITE" id="PS00197">
    <property type="entry name" value="2FE2S_FER_1"/>
    <property type="match status" value="1"/>
</dbReference>
<dbReference type="Proteomes" id="UP001178507">
    <property type="component" value="Unassembled WGS sequence"/>
</dbReference>
<dbReference type="Pfam" id="PF03450">
    <property type="entry name" value="CO_deh_flav_C"/>
    <property type="match status" value="1"/>
</dbReference>
<feature type="binding site" evidence="13">
    <location>
        <position position="233"/>
    </location>
    <ligand>
        <name>[2Fe-2S] cluster</name>
        <dbReference type="ChEBI" id="CHEBI:190135"/>
        <label>1</label>
    </ligand>
</feature>
<dbReference type="InterPro" id="IPR001041">
    <property type="entry name" value="2Fe-2S_ferredoxin-type"/>
</dbReference>
<dbReference type="Gene3D" id="3.30.365.10">
    <property type="entry name" value="Aldehyde oxidase/xanthine dehydrogenase, molybdopterin binding domain"/>
    <property type="match status" value="4"/>
</dbReference>
<sequence length="1414" mass="153329">MAHEKHRLSKPFDSMELISQPANPLKCQPGELLSPVWQLRAGANLPPNAALRKAGGEVVTVIADPVPANCCLELQLQLHAPEFEGDVVQNFVFTSEGEVLKELSLVLCIRRSAKERRAEAHPDLGIIPGSHTRRIYFGKLKLDTDLPSSESIVAPEVITTRGEDDWQLLDEKLMPLPPQLLQIFGPEAPLRFSVNGEEKAVPAHLPLTMSLAEYLRYELGLTGTKIGCGEGGCGACTVLLKAPNAKPRLANACLRPLHSMQGLEVTTVEDVGTVEKPHALQQAFVKHNASQCGMCTPGMVMAIYGHLAKGGSKQPQELQGCIQGNLCRCTGYRPIHDAMKEAAALEVTCSPAKAAAPKPMVWFRDGSLWFDCTSLKEVFAALGHYASVPHRLVVGNTSTGVTKYYPPHPNDEPKVFINLQSVAELRSIQRTDSGLTVGAACTLTTLIEELETASKERQQLLPVVEHLKLVAHPQVRDVASWAGNVMIAKTHPDFPSDVCLLLSTLKAKLTLIDSAQKTEQVDVIDFLSSKLPRNDPAQIIHSVTIPFPGAETFLDTFKVMRRHMNTHAEVNAGFLFEFSGKDGVKVANARLVVGNIEHQPFVASETAKALLGKDLDSVTIDAAKKTLQAELKAHLAQPTVPEPPFVVVDPQYRLNLAPQLFARAALRARRARGLALSASEASAAEAPLRPPAEGHQHFTVDSSTAPLGQPLTKVQGLDQACGTAQFVADAPLLPKTLFALPVLVQKLATLQRIDASECLQVEGVHSFLSAADVKAIGASNAMNLAYHGKIFADAAEKPEHLGQFLGLVLADSFEAARTGVRLVHVEYGEEVEATVSTADGVLKGSVQERHGVLSIGTHTPGTKSLQGKISSAGQKHFYLEPQTTYAYTDCNGGLIVNSSCQVLDLAQTQLAKTLHMPMSKINVQNQRLGGAYGGKAMLFAPGCLAVCIAVLKTKRPVLLQMDRTADFQAFGARAPFDASWDCSIQDDGKICSLKQEILQNVGTDMMGFSQASSVNCYNLPHAQLHCKGVITNLPCNTWMRAPGDFEGAFIMEAIMEQVARAVGREPVEVQELNLDEAMQKAWQRLKTKVSYDETLKSLKDFNSKSRYRKKGIYCMGSRYKLEASTFFEKAMVRVHVDGSVQLEHTGLEVGQGMDTKALQACAMELKKIAGDFTMDKIQTQLPKSTKDFTWRGVTGTFGSLTSETVVSAILEACGKLQKEMQPWVAAGRGWQEVVMLATKAGAELTQAGVTEKAKVHDYMLFSAGCAQVEIDVLTGETQVNSFDLVYDCGKSLNPAVDIGQIEGSLMQALGFSLLEEETRGKDGRLINCGTWDYKIPSGNDIPVRLDVELLPCLKPDAPVMGSKASGEPAQLLGGAFFYAVKDAIGYAREELGLSRVFRMDPPASPSRIQTFCEQ</sequence>
<feature type="binding site" evidence="12">
    <location>
        <begin position="480"/>
        <end position="484"/>
    </location>
    <ligand>
        <name>FAD</name>
        <dbReference type="ChEBI" id="CHEBI:57692"/>
    </ligand>
</feature>
<evidence type="ECO:0000256" key="13">
    <source>
        <dbReference type="PIRSR" id="PIRSR000127-3"/>
    </source>
</evidence>
<dbReference type="InterPro" id="IPR006058">
    <property type="entry name" value="2Fe2S_fd_BS"/>
</dbReference>
<dbReference type="Gene3D" id="3.30.390.50">
    <property type="entry name" value="CO dehydrogenase flavoprotein, C-terminal domain"/>
    <property type="match status" value="1"/>
</dbReference>
<dbReference type="SUPFAM" id="SSF56176">
    <property type="entry name" value="FAD-binding/transporter-associated domain-like"/>
    <property type="match status" value="1"/>
</dbReference>
<dbReference type="GO" id="GO:0051537">
    <property type="term" value="F:2 iron, 2 sulfur cluster binding"/>
    <property type="evidence" value="ECO:0007669"/>
    <property type="project" value="UniProtKB-KW"/>
</dbReference>
<reference evidence="16" key="1">
    <citation type="submission" date="2023-08" db="EMBL/GenBank/DDBJ databases">
        <authorList>
            <person name="Chen Y."/>
            <person name="Shah S."/>
            <person name="Dougan E. K."/>
            <person name="Thang M."/>
            <person name="Chan C."/>
        </authorList>
    </citation>
    <scope>NUCLEOTIDE SEQUENCE</scope>
</reference>
<feature type="binding site" evidence="13">
    <location>
        <position position="295"/>
    </location>
    <ligand>
        <name>[2Fe-2S] cluster</name>
        <dbReference type="ChEBI" id="CHEBI:190135"/>
        <label>2</label>
    </ligand>
</feature>
<dbReference type="PANTHER" id="PTHR11908:SF132">
    <property type="entry name" value="ALDEHYDE OXIDASE 1-RELATED"/>
    <property type="match status" value="1"/>
</dbReference>
<keyword evidence="10 13" id="KW-0411">Iron-sulfur</keyword>
<feature type="domain" description="2Fe-2S ferredoxin-type" evidence="14">
    <location>
        <begin position="188"/>
        <end position="271"/>
    </location>
</feature>
<evidence type="ECO:0000313" key="16">
    <source>
        <dbReference type="EMBL" id="CAJ1407816.1"/>
    </source>
</evidence>
<evidence type="ECO:0000256" key="6">
    <source>
        <dbReference type="ARBA" id="ARBA00022723"/>
    </source>
</evidence>
<feature type="binding site" evidence="13">
    <location>
        <position position="228"/>
    </location>
    <ligand>
        <name>[2Fe-2S] cluster</name>
        <dbReference type="ChEBI" id="CHEBI:190135"/>
        <label>1</label>
    </ligand>
</feature>
<feature type="domain" description="FAD-binding PCMH-type" evidence="15">
    <location>
        <begin position="355"/>
        <end position="550"/>
    </location>
</feature>
<comment type="caution">
    <text evidence="16">The sequence shown here is derived from an EMBL/GenBank/DDBJ whole genome shotgun (WGS) entry which is preliminary data.</text>
</comment>
<comment type="cofactor">
    <cofactor evidence="13">
        <name>Mo-molybdopterin</name>
        <dbReference type="ChEBI" id="CHEBI:71302"/>
    </cofactor>
    <text evidence="13">Binds 1 Mo-molybdopterin (Mo-MPT) cofactor per subunit.</text>
</comment>
<dbReference type="Gene3D" id="3.90.1170.50">
    <property type="entry name" value="Aldehyde oxidase/xanthine dehydrogenase, a/b hammerhead"/>
    <property type="match status" value="1"/>
</dbReference>
<comment type="cofactor">
    <cofactor evidence="1 12">
        <name>FAD</name>
        <dbReference type="ChEBI" id="CHEBI:57692"/>
    </cofactor>
</comment>
<dbReference type="InterPro" id="IPR000674">
    <property type="entry name" value="Ald_Oxase/Xan_DH_a/b"/>
</dbReference>
<dbReference type="SUPFAM" id="SSF54292">
    <property type="entry name" value="2Fe-2S ferredoxin-like"/>
    <property type="match status" value="1"/>
</dbReference>
<comment type="similarity">
    <text evidence="2">Belongs to the xanthine dehydrogenase family.</text>
</comment>
<keyword evidence="7 12" id="KW-0274">FAD</keyword>
<evidence type="ECO:0000259" key="14">
    <source>
        <dbReference type="PROSITE" id="PS51085"/>
    </source>
</evidence>
<gene>
    <name evidence="16" type="ORF">EVOR1521_LOCUS29425</name>
</gene>
<keyword evidence="9 13" id="KW-0408">Iron</keyword>
<dbReference type="InterPro" id="IPR036683">
    <property type="entry name" value="CO_DH_flav_C_dom_sf"/>
</dbReference>
<evidence type="ECO:0000256" key="3">
    <source>
        <dbReference type="ARBA" id="ARBA00022505"/>
    </source>
</evidence>
<keyword evidence="3 13" id="KW-0500">Molybdenum</keyword>
<dbReference type="InterPro" id="IPR036318">
    <property type="entry name" value="FAD-bd_PCMH-like_sf"/>
</dbReference>
<organism evidence="16 17">
    <name type="scientific">Effrenium voratum</name>
    <dbReference type="NCBI Taxonomy" id="2562239"/>
    <lineage>
        <taxon>Eukaryota</taxon>
        <taxon>Sar</taxon>
        <taxon>Alveolata</taxon>
        <taxon>Dinophyceae</taxon>
        <taxon>Suessiales</taxon>
        <taxon>Symbiodiniaceae</taxon>
        <taxon>Effrenium</taxon>
    </lineage>
</organism>
<feature type="binding site" evidence="12">
    <location>
        <position position="493"/>
    </location>
    <ligand>
        <name>FAD</name>
        <dbReference type="ChEBI" id="CHEBI:57692"/>
    </ligand>
</feature>
<feature type="binding site" evidence="13">
    <location>
        <position position="327"/>
    </location>
    <ligand>
        <name>[2Fe-2S] cluster</name>
        <dbReference type="ChEBI" id="CHEBI:190135"/>
        <label>2</label>
    </ligand>
</feature>
<dbReference type="Pfam" id="PF01799">
    <property type="entry name" value="Fer2_2"/>
    <property type="match status" value="1"/>
</dbReference>
<dbReference type="Pfam" id="PF02738">
    <property type="entry name" value="MoCoBD_1"/>
    <property type="match status" value="1"/>
</dbReference>
<dbReference type="InterPro" id="IPR002346">
    <property type="entry name" value="Mopterin_DH_FAD-bd"/>
</dbReference>
<dbReference type="Gene3D" id="3.10.20.30">
    <property type="match status" value="1"/>
</dbReference>
<feature type="binding site" evidence="13">
    <location>
        <position position="329"/>
    </location>
    <ligand>
        <name>[2Fe-2S] cluster</name>
        <dbReference type="ChEBI" id="CHEBI:190135"/>
        <label>2</label>
    </ligand>
</feature>
<dbReference type="PROSITE" id="PS51085">
    <property type="entry name" value="2FE2S_FER_2"/>
    <property type="match status" value="1"/>
</dbReference>
<dbReference type="InterPro" id="IPR016166">
    <property type="entry name" value="FAD-bd_PCMH"/>
</dbReference>
<dbReference type="Pfam" id="PF00111">
    <property type="entry name" value="Fer2"/>
    <property type="match status" value="1"/>
</dbReference>
<dbReference type="Gene3D" id="3.30.465.10">
    <property type="match status" value="1"/>
</dbReference>
<evidence type="ECO:0008006" key="18">
    <source>
        <dbReference type="Google" id="ProtNLM"/>
    </source>
</evidence>
<evidence type="ECO:0000256" key="9">
    <source>
        <dbReference type="ARBA" id="ARBA00023004"/>
    </source>
</evidence>
<evidence type="ECO:0000256" key="12">
    <source>
        <dbReference type="PIRSR" id="PIRSR000127-2"/>
    </source>
</evidence>
<dbReference type="PROSITE" id="PS51387">
    <property type="entry name" value="FAD_PCMH"/>
    <property type="match status" value="1"/>
</dbReference>
<dbReference type="InterPro" id="IPR016208">
    <property type="entry name" value="Ald_Oxase/xanthine_DH-like"/>
</dbReference>
<dbReference type="SMART" id="SM01092">
    <property type="entry name" value="CO_deh_flav_C"/>
    <property type="match status" value="1"/>
</dbReference>
<accession>A0AA36JLL2</accession>
<dbReference type="Pfam" id="PF20256">
    <property type="entry name" value="MoCoBD_2"/>
    <property type="match status" value="1"/>
</dbReference>
<keyword evidence="6 13" id="KW-0479">Metal-binding</keyword>
<feature type="binding site" evidence="13">
    <location>
        <position position="1198"/>
    </location>
    <ligand>
        <name>Mo-molybdopterin</name>
        <dbReference type="ChEBI" id="CHEBI:71302"/>
    </ligand>
    <ligandPart>
        <name>Mo</name>
        <dbReference type="ChEBI" id="CHEBI:28685"/>
    </ligandPart>
</feature>
<evidence type="ECO:0000256" key="8">
    <source>
        <dbReference type="ARBA" id="ARBA00023002"/>
    </source>
</evidence>
<evidence type="ECO:0000256" key="7">
    <source>
        <dbReference type="ARBA" id="ARBA00022827"/>
    </source>
</evidence>
<evidence type="ECO:0000256" key="5">
    <source>
        <dbReference type="ARBA" id="ARBA00022714"/>
    </source>
</evidence>
<evidence type="ECO:0000256" key="4">
    <source>
        <dbReference type="ARBA" id="ARBA00022630"/>
    </source>
</evidence>
<dbReference type="SUPFAM" id="SSF55447">
    <property type="entry name" value="CO dehydrogenase flavoprotein C-terminal domain-like"/>
    <property type="match status" value="1"/>
</dbReference>
<dbReference type="InterPro" id="IPR005107">
    <property type="entry name" value="CO_DH_flav_C"/>
</dbReference>
<comment type="cofactor">
    <cofactor evidence="13">
        <name>[2Fe-2S] cluster</name>
        <dbReference type="ChEBI" id="CHEBI:190135"/>
    </cofactor>
    <text evidence="13">Binds 2 [2Fe-2S] clusters.</text>
</comment>
<name>A0AA36JLL2_9DINO</name>
<dbReference type="PIRSF" id="PIRSF000127">
    <property type="entry name" value="Xanthine_DH"/>
    <property type="match status" value="1"/>
</dbReference>
<dbReference type="SMART" id="SM01008">
    <property type="entry name" value="Ald_Xan_dh_C"/>
    <property type="match status" value="1"/>
</dbReference>
<dbReference type="SUPFAM" id="SSF54665">
    <property type="entry name" value="CO dehydrogenase molybdoprotein N-domain-like"/>
    <property type="match status" value="1"/>
</dbReference>
<dbReference type="GO" id="GO:0005506">
    <property type="term" value="F:iron ion binding"/>
    <property type="evidence" value="ECO:0007669"/>
    <property type="project" value="InterPro"/>
</dbReference>
<dbReference type="SUPFAM" id="SSF56003">
    <property type="entry name" value="Molybdenum cofactor-binding domain"/>
    <property type="match status" value="1"/>
</dbReference>
<dbReference type="SUPFAM" id="SSF47741">
    <property type="entry name" value="CO dehydrogenase ISP C-domain like"/>
    <property type="match status" value="1"/>
</dbReference>
<evidence type="ECO:0000313" key="17">
    <source>
        <dbReference type="Proteomes" id="UP001178507"/>
    </source>
</evidence>
<dbReference type="PANTHER" id="PTHR11908">
    <property type="entry name" value="XANTHINE DEHYDROGENASE"/>
    <property type="match status" value="1"/>
</dbReference>
<keyword evidence="8" id="KW-0560">Oxidoreductase</keyword>
<dbReference type="InterPro" id="IPR016169">
    <property type="entry name" value="FAD-bd_PCMH_sub2"/>
</dbReference>
<dbReference type="InterPro" id="IPR012675">
    <property type="entry name" value="Beta-grasp_dom_sf"/>
</dbReference>